<organism evidence="3 4">
    <name type="scientific">Streptomyces zhihengii</name>
    <dbReference type="NCBI Taxonomy" id="1818004"/>
    <lineage>
        <taxon>Bacteria</taxon>
        <taxon>Bacillati</taxon>
        <taxon>Actinomycetota</taxon>
        <taxon>Actinomycetes</taxon>
        <taxon>Kitasatosporales</taxon>
        <taxon>Streptomycetaceae</taxon>
        <taxon>Streptomyces</taxon>
    </lineage>
</organism>
<dbReference type="Pfam" id="PF00144">
    <property type="entry name" value="Beta-lactamase"/>
    <property type="match status" value="1"/>
</dbReference>
<dbReference type="InterPro" id="IPR001466">
    <property type="entry name" value="Beta-lactam-related"/>
</dbReference>
<gene>
    <name evidence="3" type="ORF">JE024_01905</name>
</gene>
<keyword evidence="4" id="KW-1185">Reference proteome</keyword>
<feature type="region of interest" description="Disordered" evidence="1">
    <location>
        <begin position="200"/>
        <end position="221"/>
    </location>
</feature>
<evidence type="ECO:0000259" key="2">
    <source>
        <dbReference type="Pfam" id="PF00144"/>
    </source>
</evidence>
<dbReference type="SUPFAM" id="SSF56601">
    <property type="entry name" value="beta-lactamase/transpeptidase-like"/>
    <property type="match status" value="1"/>
</dbReference>
<dbReference type="InterPro" id="IPR012338">
    <property type="entry name" value="Beta-lactam/transpept-like"/>
</dbReference>
<evidence type="ECO:0000256" key="1">
    <source>
        <dbReference type="SAM" id="MobiDB-lite"/>
    </source>
</evidence>
<dbReference type="RefSeq" id="WP_205371880.1">
    <property type="nucleotide sequence ID" value="NZ_JAFEJA010000001.1"/>
</dbReference>
<accession>A0ABS2UIV1</accession>
<dbReference type="Proteomes" id="UP000664109">
    <property type="component" value="Unassembled WGS sequence"/>
</dbReference>
<dbReference type="InterPro" id="IPR050491">
    <property type="entry name" value="AmpC-like"/>
</dbReference>
<protein>
    <submittedName>
        <fullName evidence="3">Beta-lactamase family protein</fullName>
    </submittedName>
</protein>
<dbReference type="EMBL" id="JAFEJA010000001">
    <property type="protein sequence ID" value="MBM9617507.1"/>
    <property type="molecule type" value="Genomic_DNA"/>
</dbReference>
<name>A0ABS2UIV1_9ACTN</name>
<evidence type="ECO:0000313" key="4">
    <source>
        <dbReference type="Proteomes" id="UP000664109"/>
    </source>
</evidence>
<dbReference type="PANTHER" id="PTHR46825:SF7">
    <property type="entry name" value="D-ALANYL-D-ALANINE CARBOXYPEPTIDASE"/>
    <property type="match status" value="1"/>
</dbReference>
<sequence length="349" mass="37452">MTAAPVAPAECDEAEPVPALEEAVAAVDAPDVVFALSRDGRRTVLAGGTGPAPAVPRESLRYEIGSASKTFTGLLLARLEETGRLTGSEPAARYFDPRRALGRDPVTLTHLITHTSGLPPLPADFYPQAVRRWSTNPYAHYPADRVVRAFLRARPRHRPGSRWRYSNFAVASLGHALSVAAGTPWDELLSSEVLRPLGLSGTALRPGGPETDATGHGADGVRRTPPLDIGGFAAAGAVRATVHDLLGYLEAHLRPDGHPLAGALREVRRPVLRRGFRHRHVHTLTWFRHATDHGHLYFHSGATSGQQAFLGFSPATGTALVAVSTRRFRLRDNLIPVAYGLLAGAGPPR</sequence>
<dbReference type="PANTHER" id="PTHR46825">
    <property type="entry name" value="D-ALANYL-D-ALANINE-CARBOXYPEPTIDASE/ENDOPEPTIDASE AMPH"/>
    <property type="match status" value="1"/>
</dbReference>
<feature type="domain" description="Beta-lactamase-related" evidence="2">
    <location>
        <begin position="22"/>
        <end position="331"/>
    </location>
</feature>
<reference evidence="3 4" key="1">
    <citation type="journal article" date="2016" name="Arch. Microbiol.">
        <title>Streptomyces zhihengii sp. nov., isolated from rhizospheric soil of Psammosilene tunicoides.</title>
        <authorList>
            <person name="Huang M.J."/>
            <person name="Fei J.J."/>
            <person name="Salam N."/>
            <person name="Kim C.J."/>
            <person name="Hozzein W.N."/>
            <person name="Xiao M."/>
            <person name="Huang H.Q."/>
            <person name="Li W.J."/>
        </authorList>
    </citation>
    <scope>NUCLEOTIDE SEQUENCE [LARGE SCALE GENOMIC DNA]</scope>
    <source>
        <strain evidence="3 4">YIM T102</strain>
    </source>
</reference>
<comment type="caution">
    <text evidence="3">The sequence shown here is derived from an EMBL/GenBank/DDBJ whole genome shotgun (WGS) entry which is preliminary data.</text>
</comment>
<evidence type="ECO:0000313" key="3">
    <source>
        <dbReference type="EMBL" id="MBM9617507.1"/>
    </source>
</evidence>
<proteinExistence type="predicted"/>
<dbReference type="Gene3D" id="3.40.710.10">
    <property type="entry name" value="DD-peptidase/beta-lactamase superfamily"/>
    <property type="match status" value="1"/>
</dbReference>